<organism evidence="1 2">
    <name type="scientific">Dethiosulfatarculus sandiegensis</name>
    <dbReference type="NCBI Taxonomy" id="1429043"/>
    <lineage>
        <taxon>Bacteria</taxon>
        <taxon>Pseudomonadati</taxon>
        <taxon>Thermodesulfobacteriota</taxon>
        <taxon>Desulfarculia</taxon>
        <taxon>Desulfarculales</taxon>
        <taxon>Desulfarculaceae</taxon>
        <taxon>Dethiosulfatarculus</taxon>
    </lineage>
</organism>
<keyword evidence="2" id="KW-1185">Reference proteome</keyword>
<dbReference type="InterPro" id="IPR010412">
    <property type="entry name" value="DUF1007"/>
</dbReference>
<dbReference type="EMBL" id="AZAC01000014">
    <property type="protein sequence ID" value="KIX13717.1"/>
    <property type="molecule type" value="Genomic_DNA"/>
</dbReference>
<dbReference type="OrthoDB" id="1679673at2"/>
<reference evidence="1 2" key="1">
    <citation type="submission" date="2013-11" db="EMBL/GenBank/DDBJ databases">
        <title>Metagenomic analysis of a methanogenic consortium involved in long chain n-alkane degradation.</title>
        <authorList>
            <person name="Davidova I.A."/>
            <person name="Callaghan A.V."/>
            <person name="Wawrik B."/>
            <person name="Pruitt S."/>
            <person name="Marks C."/>
            <person name="Duncan K.E."/>
            <person name="Suflita J.M."/>
        </authorList>
    </citation>
    <scope>NUCLEOTIDE SEQUENCE [LARGE SCALE GENOMIC DNA]</scope>
    <source>
        <strain evidence="1 2">SPR</strain>
    </source>
</reference>
<proteinExistence type="predicted"/>
<evidence type="ECO:0000313" key="2">
    <source>
        <dbReference type="Proteomes" id="UP000032233"/>
    </source>
</evidence>
<sequence length="205" mass="23641">MYVNRTIKSFLLLWIATLIIVGPESALAHPHVFADTSLNIVFDQKGLSGIGVKWVFDEFFSSMILEEFDKDHNNRINPNENKGLEQGAFQNLKKYNYFNWIAIDGRKFVIKWVKDFRAQVKKGRLVYYFFVPCHLKASQNRKTVVISPSDPTYYTALEFAVLNPVTIKGGNNFSVKYKIAPSTIRTIYYGMVHPTELTLSFKLKK</sequence>
<dbReference type="RefSeq" id="WP_052515097.1">
    <property type="nucleotide sequence ID" value="NZ_AZAC01000014.1"/>
</dbReference>
<name>A0A0D2GFJ9_9BACT</name>
<comment type="caution">
    <text evidence="1">The sequence shown here is derived from an EMBL/GenBank/DDBJ whole genome shotgun (WGS) entry which is preliminary data.</text>
</comment>
<dbReference type="Pfam" id="PF06226">
    <property type="entry name" value="DUF1007"/>
    <property type="match status" value="1"/>
</dbReference>
<dbReference type="AlphaFoldDB" id="A0A0D2GFJ9"/>
<dbReference type="STRING" id="1429043.X474_12245"/>
<gene>
    <name evidence="1" type="ORF">X474_12245</name>
</gene>
<evidence type="ECO:0000313" key="1">
    <source>
        <dbReference type="EMBL" id="KIX13717.1"/>
    </source>
</evidence>
<accession>A0A0D2GFJ9</accession>
<dbReference type="Proteomes" id="UP000032233">
    <property type="component" value="Unassembled WGS sequence"/>
</dbReference>
<protein>
    <submittedName>
        <fullName evidence="1">ABC transporter substrate-binding protein</fullName>
    </submittedName>
</protein>
<dbReference type="InParanoid" id="A0A0D2GFJ9"/>